<dbReference type="PANTHER" id="PTHR42115">
    <property type="entry name" value="BETA-SYNTHASE (BETA-THIONASE), PUTATIVE (AFU_ORTHOLOGUE AFUA_3G08420)-RELATED"/>
    <property type="match status" value="1"/>
</dbReference>
<reference evidence="3" key="1">
    <citation type="submission" date="2019-01" db="EMBL/GenBank/DDBJ databases">
        <title>Draft genome sequences of three monokaryotic isolates of the white-rot basidiomycete fungus Dichomitus squalens.</title>
        <authorList>
            <consortium name="DOE Joint Genome Institute"/>
            <person name="Lopez S.C."/>
            <person name="Andreopoulos B."/>
            <person name="Pangilinan J."/>
            <person name="Lipzen A."/>
            <person name="Riley R."/>
            <person name="Ahrendt S."/>
            <person name="Ng V."/>
            <person name="Barry K."/>
            <person name="Daum C."/>
            <person name="Grigoriev I.V."/>
            <person name="Hilden K.S."/>
            <person name="Makela M.R."/>
            <person name="de Vries R.P."/>
        </authorList>
    </citation>
    <scope>NUCLEOTIDE SEQUENCE [LARGE SCALE GENOMIC DNA]</scope>
    <source>
        <strain evidence="3">OM18370.1</strain>
    </source>
</reference>
<evidence type="ECO:0000259" key="2">
    <source>
        <dbReference type="PROSITE" id="PS51371"/>
    </source>
</evidence>
<dbReference type="EMBL" id="ML143421">
    <property type="protein sequence ID" value="TBU28529.1"/>
    <property type="molecule type" value="Genomic_DNA"/>
</dbReference>
<evidence type="ECO:0000313" key="3">
    <source>
        <dbReference type="EMBL" id="TBU28529.1"/>
    </source>
</evidence>
<proteinExistence type="predicted"/>
<evidence type="ECO:0000256" key="1">
    <source>
        <dbReference type="PROSITE-ProRule" id="PRU00703"/>
    </source>
</evidence>
<dbReference type="Gene3D" id="3.10.580.10">
    <property type="entry name" value="CBS-domain"/>
    <property type="match status" value="1"/>
</dbReference>
<dbReference type="OrthoDB" id="2536440at2759"/>
<organism evidence="3">
    <name type="scientific">Dichomitus squalens</name>
    <dbReference type="NCBI Taxonomy" id="114155"/>
    <lineage>
        <taxon>Eukaryota</taxon>
        <taxon>Fungi</taxon>
        <taxon>Dikarya</taxon>
        <taxon>Basidiomycota</taxon>
        <taxon>Agaricomycotina</taxon>
        <taxon>Agaricomycetes</taxon>
        <taxon>Polyporales</taxon>
        <taxon>Polyporaceae</taxon>
        <taxon>Dichomitus</taxon>
    </lineage>
</organism>
<feature type="domain" description="CBS" evidence="2">
    <location>
        <begin position="31"/>
        <end position="89"/>
    </location>
</feature>
<dbReference type="AlphaFoldDB" id="A0A4Q9MLS3"/>
<accession>A0A4Q9MLS3</accession>
<gene>
    <name evidence="3" type="ORF">BD311DRAFT_758386</name>
</gene>
<dbReference type="InterPro" id="IPR000644">
    <property type="entry name" value="CBS_dom"/>
</dbReference>
<keyword evidence="1" id="KW-0129">CBS domain</keyword>
<dbReference type="InterPro" id="IPR046342">
    <property type="entry name" value="CBS_dom_sf"/>
</dbReference>
<dbReference type="Pfam" id="PF00571">
    <property type="entry name" value="CBS"/>
    <property type="match status" value="2"/>
</dbReference>
<protein>
    <recommendedName>
        <fullName evidence="2">CBS domain-containing protein</fullName>
    </recommendedName>
</protein>
<sequence length="157" mass="17661">MATTSVLTSAQSDVSRLPVDKYRGAVVEDLQLPPAFSLPSDEAISRAIEMAYERDFSHIPVLDRNRKLLGYIDVASLKAKWEAGQADPSDKVEKYMQKFKRTAATPYTIITPSTPLAELEDFLSRNIFAIVTDWDRKFVLGVVTSQDLENFVSRRGF</sequence>
<dbReference type="Proteomes" id="UP000292957">
    <property type="component" value="Unassembled WGS sequence"/>
</dbReference>
<dbReference type="SUPFAM" id="SSF54631">
    <property type="entry name" value="CBS-domain pair"/>
    <property type="match status" value="1"/>
</dbReference>
<dbReference type="PROSITE" id="PS51371">
    <property type="entry name" value="CBS"/>
    <property type="match status" value="1"/>
</dbReference>
<dbReference type="PANTHER" id="PTHR42115:SF1">
    <property type="entry name" value="BETA-SYNTHASE (BETA-THIONASE), PUTATIVE (AFU_ORTHOLOGUE AFUA_3G08420)-RELATED"/>
    <property type="match status" value="1"/>
</dbReference>
<name>A0A4Q9MLS3_9APHY</name>